<sequence length="324" mass="35090">MTQSYQKTVAYGLLGWCAVNLAAIALAPHGAPFDWPGQHRPPSGPTQVLDAHLVLAEVTVLALLAWLLTRRSAPALPARTPAARTEVLGLLGYGLMVQLLGAALGVTLGWHPISFHLAGSVVGTHDAVSPTEAWVWAGYNCVAYAVIPLVWFRRRYSARSLWLRSQNRRRDARVIVVVLAVEATIQLLVLGAAIVKLDGSQLLLGMPLTFLLYLLGTGLPTLVFVQAILVPRYAQLTGSTPATVLLGGLTYAALHAGDAWTMFGSVREVATSLVFVLLLYAVPGMFKTFLTLRTGNAWVHLWAYHAIAPHTLLDTPLVVRIFRL</sequence>
<comment type="caution">
    <text evidence="2">The sequence shown here is derived from an EMBL/GenBank/DDBJ whole genome shotgun (WGS) entry which is preliminary data.</text>
</comment>
<feature type="transmembrane region" description="Helical" evidence="1">
    <location>
        <begin position="90"/>
        <end position="113"/>
    </location>
</feature>
<protein>
    <submittedName>
        <fullName evidence="2">Uncharacterized protein</fullName>
    </submittedName>
</protein>
<feature type="transmembrane region" description="Helical" evidence="1">
    <location>
        <begin position="51"/>
        <end position="69"/>
    </location>
</feature>
<keyword evidence="1" id="KW-0812">Transmembrane</keyword>
<feature type="transmembrane region" description="Helical" evidence="1">
    <location>
        <begin position="9"/>
        <end position="31"/>
    </location>
</feature>
<feature type="transmembrane region" description="Helical" evidence="1">
    <location>
        <begin position="242"/>
        <end position="263"/>
    </location>
</feature>
<evidence type="ECO:0000313" key="3">
    <source>
        <dbReference type="Proteomes" id="UP000638560"/>
    </source>
</evidence>
<name>A0ABS0H584_9ACTN</name>
<keyword evidence="1" id="KW-1133">Transmembrane helix</keyword>
<feature type="transmembrane region" description="Helical" evidence="1">
    <location>
        <begin position="269"/>
        <end position="286"/>
    </location>
</feature>
<dbReference type="RefSeq" id="WP_196204783.1">
    <property type="nucleotide sequence ID" value="NZ_JADPUN010000262.1"/>
</dbReference>
<feature type="transmembrane region" description="Helical" evidence="1">
    <location>
        <begin position="210"/>
        <end position="230"/>
    </location>
</feature>
<feature type="transmembrane region" description="Helical" evidence="1">
    <location>
        <begin position="172"/>
        <end position="195"/>
    </location>
</feature>
<evidence type="ECO:0000256" key="1">
    <source>
        <dbReference type="SAM" id="Phobius"/>
    </source>
</evidence>
<evidence type="ECO:0000313" key="2">
    <source>
        <dbReference type="EMBL" id="MBF9133272.1"/>
    </source>
</evidence>
<proteinExistence type="predicted"/>
<dbReference type="Proteomes" id="UP000638560">
    <property type="component" value="Unassembled WGS sequence"/>
</dbReference>
<dbReference type="EMBL" id="JADPUN010000262">
    <property type="protein sequence ID" value="MBF9133272.1"/>
    <property type="molecule type" value="Genomic_DNA"/>
</dbReference>
<gene>
    <name evidence="2" type="ORF">I0C86_30550</name>
</gene>
<feature type="transmembrane region" description="Helical" evidence="1">
    <location>
        <begin position="133"/>
        <end position="152"/>
    </location>
</feature>
<reference evidence="2 3" key="1">
    <citation type="submission" date="2020-11" db="EMBL/GenBank/DDBJ databases">
        <title>A novel isolate from a Black sea contaminated sediment with potential to produce alkanes: Plantactinospora alkalitolerans sp. nov.</title>
        <authorList>
            <person name="Carro L."/>
            <person name="Veyisoglu A."/>
            <person name="Guven K."/>
            <person name="Schumann P."/>
            <person name="Klenk H.-P."/>
            <person name="Sahin N."/>
        </authorList>
    </citation>
    <scope>NUCLEOTIDE SEQUENCE [LARGE SCALE GENOMIC DNA]</scope>
    <source>
        <strain evidence="2 3">S1510</strain>
    </source>
</reference>
<keyword evidence="1" id="KW-0472">Membrane</keyword>
<organism evidence="2 3">
    <name type="scientific">Plantactinospora alkalitolerans</name>
    <dbReference type="NCBI Taxonomy" id="2789879"/>
    <lineage>
        <taxon>Bacteria</taxon>
        <taxon>Bacillati</taxon>
        <taxon>Actinomycetota</taxon>
        <taxon>Actinomycetes</taxon>
        <taxon>Micromonosporales</taxon>
        <taxon>Micromonosporaceae</taxon>
        <taxon>Plantactinospora</taxon>
    </lineage>
</organism>
<accession>A0ABS0H584</accession>
<keyword evidence="3" id="KW-1185">Reference proteome</keyword>